<organism evidence="1 2">
    <name type="scientific">Nocardia fusca</name>
    <dbReference type="NCBI Taxonomy" id="941183"/>
    <lineage>
        <taxon>Bacteria</taxon>
        <taxon>Bacillati</taxon>
        <taxon>Actinomycetota</taxon>
        <taxon>Actinomycetes</taxon>
        <taxon>Mycobacteriales</taxon>
        <taxon>Nocardiaceae</taxon>
        <taxon>Nocardia</taxon>
    </lineage>
</organism>
<dbReference type="EMBL" id="JBFAIH010000031">
    <property type="protein sequence ID" value="MEV0367490.1"/>
    <property type="molecule type" value="Genomic_DNA"/>
</dbReference>
<sequence>MARYGLAGALIALALAAGCGSQQETGPAYSDDELLAGELSIALHHQPLSAAKAGPDAAKEAMLNMAIQACRVLREADDAEIISTDTSFRGNTIGITSVIDGMRHQTTWSKDQTMAALTISAKYKCPEFSPMLRVYTASR</sequence>
<dbReference type="RefSeq" id="WP_357987112.1">
    <property type="nucleotide sequence ID" value="NZ_JBFAIH010000031.1"/>
</dbReference>
<dbReference type="Proteomes" id="UP001551658">
    <property type="component" value="Unassembled WGS sequence"/>
</dbReference>
<accession>A0ABV3FIG5</accession>
<comment type="caution">
    <text evidence="1">The sequence shown here is derived from an EMBL/GenBank/DDBJ whole genome shotgun (WGS) entry which is preliminary data.</text>
</comment>
<reference evidence="1 2" key="1">
    <citation type="submission" date="2024-06" db="EMBL/GenBank/DDBJ databases">
        <title>The Natural Products Discovery Center: Release of the First 8490 Sequenced Strains for Exploring Actinobacteria Biosynthetic Diversity.</title>
        <authorList>
            <person name="Kalkreuter E."/>
            <person name="Kautsar S.A."/>
            <person name="Yang D."/>
            <person name="Bader C.D."/>
            <person name="Teijaro C.N."/>
            <person name="Fluegel L."/>
            <person name="Davis C.M."/>
            <person name="Simpson J.R."/>
            <person name="Lauterbach L."/>
            <person name="Steele A.D."/>
            <person name="Gui C."/>
            <person name="Meng S."/>
            <person name="Li G."/>
            <person name="Viehrig K."/>
            <person name="Ye F."/>
            <person name="Su P."/>
            <person name="Kiefer A.F."/>
            <person name="Nichols A."/>
            <person name="Cepeda A.J."/>
            <person name="Yan W."/>
            <person name="Fan B."/>
            <person name="Jiang Y."/>
            <person name="Adhikari A."/>
            <person name="Zheng C.-J."/>
            <person name="Schuster L."/>
            <person name="Cowan T.M."/>
            <person name="Smanski M.J."/>
            <person name="Chevrette M.G."/>
            <person name="De Carvalho L.P.S."/>
            <person name="Shen B."/>
        </authorList>
    </citation>
    <scope>NUCLEOTIDE SEQUENCE [LARGE SCALE GENOMIC DNA]</scope>
    <source>
        <strain evidence="1 2">NPDC050671</strain>
    </source>
</reference>
<gene>
    <name evidence="1" type="ORF">AB0H72_32875</name>
</gene>
<evidence type="ECO:0000313" key="2">
    <source>
        <dbReference type="Proteomes" id="UP001551658"/>
    </source>
</evidence>
<dbReference type="PROSITE" id="PS51257">
    <property type="entry name" value="PROKAR_LIPOPROTEIN"/>
    <property type="match status" value="1"/>
</dbReference>
<evidence type="ECO:0000313" key="1">
    <source>
        <dbReference type="EMBL" id="MEV0367490.1"/>
    </source>
</evidence>
<evidence type="ECO:0008006" key="3">
    <source>
        <dbReference type="Google" id="ProtNLM"/>
    </source>
</evidence>
<proteinExistence type="predicted"/>
<keyword evidence="2" id="KW-1185">Reference proteome</keyword>
<protein>
    <recommendedName>
        <fullName evidence="3">DUF732 domain-containing protein</fullName>
    </recommendedName>
</protein>
<name>A0ABV3FIG5_9NOCA</name>